<evidence type="ECO:0000256" key="3">
    <source>
        <dbReference type="ARBA" id="ARBA00011977"/>
    </source>
</evidence>
<comment type="catalytic activity">
    <reaction evidence="1">
        <text>guanosine(46) in tRNA + S-adenosyl-L-methionine = N(7)-methylguanosine(46) in tRNA + S-adenosyl-L-homocysteine</text>
        <dbReference type="Rhea" id="RHEA:42708"/>
        <dbReference type="Rhea" id="RHEA-COMP:10188"/>
        <dbReference type="Rhea" id="RHEA-COMP:10189"/>
        <dbReference type="ChEBI" id="CHEBI:57856"/>
        <dbReference type="ChEBI" id="CHEBI:59789"/>
        <dbReference type="ChEBI" id="CHEBI:74269"/>
        <dbReference type="ChEBI" id="CHEBI:74480"/>
        <dbReference type="EC" id="2.1.1.33"/>
    </reaction>
</comment>
<dbReference type="Pfam" id="PF02390">
    <property type="entry name" value="Methyltransf_4"/>
    <property type="match status" value="1"/>
</dbReference>
<accession>A0ABT0E389</accession>
<evidence type="ECO:0000256" key="6">
    <source>
        <dbReference type="ARBA" id="ARBA00022691"/>
    </source>
</evidence>
<keyword evidence="4 8" id="KW-0489">Methyltransferase</keyword>
<dbReference type="PANTHER" id="PTHR23417:SF14">
    <property type="entry name" value="PENTACOTRIPEPTIDE-REPEAT REGION OF PRORP DOMAIN-CONTAINING PROTEIN"/>
    <property type="match status" value="1"/>
</dbReference>
<proteinExistence type="predicted"/>
<keyword evidence="9" id="KW-1185">Reference proteome</keyword>
<dbReference type="GO" id="GO:0008168">
    <property type="term" value="F:methyltransferase activity"/>
    <property type="evidence" value="ECO:0007669"/>
    <property type="project" value="UniProtKB-KW"/>
</dbReference>
<keyword evidence="7" id="KW-0819">tRNA processing</keyword>
<name>A0ABT0E389_9GAMM</name>
<dbReference type="GO" id="GO:0032259">
    <property type="term" value="P:methylation"/>
    <property type="evidence" value="ECO:0007669"/>
    <property type="project" value="UniProtKB-KW"/>
</dbReference>
<dbReference type="SUPFAM" id="SSF53335">
    <property type="entry name" value="S-adenosyl-L-methionine-dependent methyltransferases"/>
    <property type="match status" value="1"/>
</dbReference>
<evidence type="ECO:0000256" key="5">
    <source>
        <dbReference type="ARBA" id="ARBA00022679"/>
    </source>
</evidence>
<evidence type="ECO:0000256" key="4">
    <source>
        <dbReference type="ARBA" id="ARBA00022603"/>
    </source>
</evidence>
<evidence type="ECO:0000256" key="7">
    <source>
        <dbReference type="ARBA" id="ARBA00022694"/>
    </source>
</evidence>
<reference evidence="8" key="1">
    <citation type="submission" date="2022-04" db="EMBL/GenBank/DDBJ databases">
        <title>Alcanivorax sp. CY1518 draft genome sequence.</title>
        <authorList>
            <person name="Zhao G."/>
            <person name="An M."/>
        </authorList>
    </citation>
    <scope>NUCLEOTIDE SEQUENCE</scope>
    <source>
        <strain evidence="8">CY1518</strain>
    </source>
</reference>
<protein>
    <recommendedName>
        <fullName evidence="3">tRNA (guanine(46)-N(7))-methyltransferase</fullName>
        <ecNumber evidence="3">2.1.1.33</ecNumber>
    </recommendedName>
</protein>
<dbReference type="EMBL" id="JALKII010000001">
    <property type="protein sequence ID" value="MCK0536280.1"/>
    <property type="molecule type" value="Genomic_DNA"/>
</dbReference>
<gene>
    <name evidence="8" type="ORF">MU846_00975</name>
</gene>
<dbReference type="Gene3D" id="3.40.50.150">
    <property type="entry name" value="Vaccinia Virus protein VP39"/>
    <property type="match status" value="1"/>
</dbReference>
<organism evidence="8 9">
    <name type="scientific">Alcanivorax quisquiliarum</name>
    <dbReference type="NCBI Taxonomy" id="2933565"/>
    <lineage>
        <taxon>Bacteria</taxon>
        <taxon>Pseudomonadati</taxon>
        <taxon>Pseudomonadota</taxon>
        <taxon>Gammaproteobacteria</taxon>
        <taxon>Oceanospirillales</taxon>
        <taxon>Alcanivoracaceae</taxon>
        <taxon>Alcanivorax</taxon>
    </lineage>
</organism>
<dbReference type="PROSITE" id="PS51625">
    <property type="entry name" value="SAM_MT_TRMB"/>
    <property type="match status" value="1"/>
</dbReference>
<dbReference type="InterPro" id="IPR029063">
    <property type="entry name" value="SAM-dependent_MTases_sf"/>
</dbReference>
<comment type="caution">
    <text evidence="8">The sequence shown here is derived from an EMBL/GenBank/DDBJ whole genome shotgun (WGS) entry which is preliminary data.</text>
</comment>
<evidence type="ECO:0000256" key="1">
    <source>
        <dbReference type="ARBA" id="ARBA00000142"/>
    </source>
</evidence>
<comment type="function">
    <text evidence="2">Catalyzes the formation of N(7)-methylguanine at position 46 (m7G46) in tRNA.</text>
</comment>
<keyword evidence="6" id="KW-0949">S-adenosyl-L-methionine</keyword>
<sequence length="245" mass="26935">MFGNSPEVVTNQDGPHPNLAEVVSRHLLTQWQAPVAAHTQQAFQQAARWRAEQGSARPLILDSGCGTGRSSIWLAGQHTDALVIGLDQSADRLRRGSARFAPLPPNLLLLRAEAAGFWRLMAAAGWRLQAHWLCYPNPWPKSAHLRRRWHGHPAFPVLLSLGGELRLRSNWALYLQEMHQALAIAGVQSVIRPLPGNIEPITDFEQKYLASGHRLVELVAVTTNAIFIDEADATAAQADPAPSAR</sequence>
<dbReference type="EC" id="2.1.1.33" evidence="3"/>
<dbReference type="PANTHER" id="PTHR23417">
    <property type="entry name" value="3-DEOXY-D-MANNO-OCTULOSONIC-ACID TRANSFERASE/TRNA GUANINE-N 7 - -METHYLTRANSFERASE"/>
    <property type="match status" value="1"/>
</dbReference>
<dbReference type="Proteomes" id="UP001165524">
    <property type="component" value="Unassembled WGS sequence"/>
</dbReference>
<dbReference type="RefSeq" id="WP_246947354.1">
    <property type="nucleotide sequence ID" value="NZ_JALKII010000001.1"/>
</dbReference>
<evidence type="ECO:0000313" key="8">
    <source>
        <dbReference type="EMBL" id="MCK0536280.1"/>
    </source>
</evidence>
<keyword evidence="5" id="KW-0808">Transferase</keyword>
<evidence type="ECO:0000313" key="9">
    <source>
        <dbReference type="Proteomes" id="UP001165524"/>
    </source>
</evidence>
<dbReference type="InterPro" id="IPR003358">
    <property type="entry name" value="tRNA_(Gua-N-7)_MeTrfase_Trmb"/>
</dbReference>
<evidence type="ECO:0000256" key="2">
    <source>
        <dbReference type="ARBA" id="ARBA00003015"/>
    </source>
</evidence>